<evidence type="ECO:0000313" key="2">
    <source>
        <dbReference type="EMBL" id="SEN29680.1"/>
    </source>
</evidence>
<keyword evidence="1" id="KW-0472">Membrane</keyword>
<keyword evidence="1" id="KW-1133">Transmembrane helix</keyword>
<dbReference type="Proteomes" id="UP000199695">
    <property type="component" value="Unassembled WGS sequence"/>
</dbReference>
<dbReference type="AlphaFoldDB" id="A0A1H8FDN2"/>
<dbReference type="STRING" id="1173111.SAMN05444955_108141"/>
<evidence type="ECO:0000313" key="3">
    <source>
        <dbReference type="Proteomes" id="UP000199695"/>
    </source>
</evidence>
<keyword evidence="3" id="KW-1185">Reference proteome</keyword>
<dbReference type="OrthoDB" id="2652483at2"/>
<feature type="transmembrane region" description="Helical" evidence="1">
    <location>
        <begin position="7"/>
        <end position="29"/>
    </location>
</feature>
<dbReference type="EMBL" id="FOCQ01000008">
    <property type="protein sequence ID" value="SEN29680.1"/>
    <property type="molecule type" value="Genomic_DNA"/>
</dbReference>
<accession>A0A1H8FDN2</accession>
<organism evidence="2 3">
    <name type="scientific">Lihuaxuella thermophila</name>
    <dbReference type="NCBI Taxonomy" id="1173111"/>
    <lineage>
        <taxon>Bacteria</taxon>
        <taxon>Bacillati</taxon>
        <taxon>Bacillota</taxon>
        <taxon>Bacilli</taxon>
        <taxon>Bacillales</taxon>
        <taxon>Thermoactinomycetaceae</taxon>
        <taxon>Lihuaxuella</taxon>
    </lineage>
</organism>
<protein>
    <submittedName>
        <fullName evidence="2">Uncharacterized protein</fullName>
    </submittedName>
</protein>
<evidence type="ECO:0000256" key="1">
    <source>
        <dbReference type="SAM" id="Phobius"/>
    </source>
</evidence>
<sequence length="176" mass="20321">MNLQAKTAVISLFVTLGILFGGLLGYQYWFVQKPLEHAVRSTPHVQIKQLTIQHDRVKLVLATDREFSLASHYGELLEEIAPIVGKRQLELELLDHPGEELEAAWNEMAFGVREGIDIQRYSQIPQSVAQVAKARNIQYRTKMDDRFVYIELRQKDRYMYQVLPLHKTDGEVKNNG</sequence>
<reference evidence="2 3" key="1">
    <citation type="submission" date="2016-10" db="EMBL/GenBank/DDBJ databases">
        <authorList>
            <person name="de Groot N.N."/>
        </authorList>
    </citation>
    <scope>NUCLEOTIDE SEQUENCE [LARGE SCALE GENOMIC DNA]</scope>
    <source>
        <strain evidence="2 3">DSM 46701</strain>
    </source>
</reference>
<name>A0A1H8FDN2_9BACL</name>
<keyword evidence="1" id="KW-0812">Transmembrane</keyword>
<gene>
    <name evidence="2" type="ORF">SAMN05444955_108141</name>
</gene>
<dbReference type="RefSeq" id="WP_089968665.1">
    <property type="nucleotide sequence ID" value="NZ_FOCQ01000008.1"/>
</dbReference>
<proteinExistence type="predicted"/>